<dbReference type="AlphaFoldDB" id="A3P3N2"/>
<sequence>MTAVFHRRGSALRAGVHAMPKKHRAARSAGLRGIGTKRPRRRPTRHAAGHRSRSAGFPGGHARRARRRVRDAPHAAAHGHLREVWEEPLA</sequence>
<gene>
    <name evidence="2" type="ordered locus">BURPS1106A_A0906</name>
</gene>
<accession>A3P3N2</accession>
<dbReference type="KEGG" id="bpl:BURPS1106A_A0906"/>
<evidence type="ECO:0000313" key="3">
    <source>
        <dbReference type="Proteomes" id="UP000006738"/>
    </source>
</evidence>
<evidence type="ECO:0000256" key="1">
    <source>
        <dbReference type="SAM" id="MobiDB-lite"/>
    </source>
</evidence>
<feature type="compositionally biased region" description="Basic residues" evidence="1">
    <location>
        <begin position="35"/>
        <end position="53"/>
    </location>
</feature>
<reference evidence="3" key="1">
    <citation type="submission" date="2007-02" db="EMBL/GenBank/DDBJ databases">
        <authorList>
            <person name="DeShazer D."/>
            <person name="Woods D.E."/>
            <person name="Nierman W.C."/>
        </authorList>
    </citation>
    <scope>NUCLEOTIDE SEQUENCE [LARGE SCALE GENOMIC DNA]</scope>
    <source>
        <strain evidence="3">1106a</strain>
    </source>
</reference>
<name>A3P3N2_BURP0</name>
<protein>
    <submittedName>
        <fullName evidence="2">Trehalase</fullName>
    </submittedName>
</protein>
<dbReference type="HOGENOM" id="CLU_2435195_0_0_4"/>
<dbReference type="EMBL" id="CP000573">
    <property type="protein sequence ID" value="ABN95672.1"/>
    <property type="molecule type" value="Genomic_DNA"/>
</dbReference>
<proteinExistence type="predicted"/>
<organism evidence="2 3">
    <name type="scientific">Burkholderia pseudomallei (strain 1106a)</name>
    <dbReference type="NCBI Taxonomy" id="357348"/>
    <lineage>
        <taxon>Bacteria</taxon>
        <taxon>Pseudomonadati</taxon>
        <taxon>Pseudomonadota</taxon>
        <taxon>Betaproteobacteria</taxon>
        <taxon>Burkholderiales</taxon>
        <taxon>Burkholderiaceae</taxon>
        <taxon>Burkholderia</taxon>
        <taxon>pseudomallei group</taxon>
    </lineage>
</organism>
<dbReference type="Proteomes" id="UP000006738">
    <property type="component" value="Chromosome II"/>
</dbReference>
<feature type="region of interest" description="Disordered" evidence="1">
    <location>
        <begin position="1"/>
        <end position="90"/>
    </location>
</feature>
<feature type="compositionally biased region" description="Basic residues" evidence="1">
    <location>
        <begin position="1"/>
        <end position="10"/>
    </location>
</feature>
<evidence type="ECO:0000313" key="2">
    <source>
        <dbReference type="EMBL" id="ABN95672.1"/>
    </source>
</evidence>
<feature type="compositionally biased region" description="Basic and acidic residues" evidence="1">
    <location>
        <begin position="80"/>
        <end position="90"/>
    </location>
</feature>